<accession>A0A7W8J8Q7</accession>
<name>A0A7W8J8Q7_9BACT</name>
<dbReference type="Proteomes" id="UP000569092">
    <property type="component" value="Unassembled WGS sequence"/>
</dbReference>
<comment type="caution">
    <text evidence="1">The sequence shown here is derived from an EMBL/GenBank/DDBJ whole genome shotgun (WGS) entry which is preliminary data.</text>
</comment>
<organism evidence="1 2">
    <name type="scientific">Tunturiibacter lichenicola</name>
    <dbReference type="NCBI Taxonomy" id="2051959"/>
    <lineage>
        <taxon>Bacteria</taxon>
        <taxon>Pseudomonadati</taxon>
        <taxon>Acidobacteriota</taxon>
        <taxon>Terriglobia</taxon>
        <taxon>Terriglobales</taxon>
        <taxon>Acidobacteriaceae</taxon>
        <taxon>Tunturiibacter</taxon>
    </lineage>
</organism>
<evidence type="ECO:0000313" key="1">
    <source>
        <dbReference type="EMBL" id="MBB5343392.1"/>
    </source>
</evidence>
<protein>
    <submittedName>
        <fullName evidence="1">Uncharacterized protein</fullName>
    </submittedName>
</protein>
<dbReference type="AlphaFoldDB" id="A0A7W8J8Q7"/>
<proteinExistence type="predicted"/>
<evidence type="ECO:0000313" key="2">
    <source>
        <dbReference type="Proteomes" id="UP000569092"/>
    </source>
</evidence>
<sequence length="45" mass="5062">MLTLPWINYCAIAAVQQLRELAALPQALHPVTDWQGVEAIISIRF</sequence>
<reference evidence="1 2" key="1">
    <citation type="submission" date="2020-08" db="EMBL/GenBank/DDBJ databases">
        <title>Genomic Encyclopedia of Type Strains, Phase IV (KMG-V): Genome sequencing to study the core and pangenomes of soil and plant-associated prokaryotes.</title>
        <authorList>
            <person name="Whitman W."/>
        </authorList>
    </citation>
    <scope>NUCLEOTIDE SEQUENCE [LARGE SCALE GENOMIC DNA]</scope>
    <source>
        <strain evidence="1 2">M8US30</strain>
    </source>
</reference>
<gene>
    <name evidence="1" type="ORF">HDF10_001367</name>
</gene>
<dbReference type="EMBL" id="JACHDZ010000002">
    <property type="protein sequence ID" value="MBB5343392.1"/>
    <property type="molecule type" value="Genomic_DNA"/>
</dbReference>